<dbReference type="GO" id="GO:0046872">
    <property type="term" value="F:metal ion binding"/>
    <property type="evidence" value="ECO:0007669"/>
    <property type="project" value="UniProtKB-KW"/>
</dbReference>
<evidence type="ECO:0000256" key="9">
    <source>
        <dbReference type="ARBA" id="ARBA00022801"/>
    </source>
</evidence>
<gene>
    <name evidence="13" type="ORF">CVT24_011027</name>
</gene>
<evidence type="ECO:0000256" key="10">
    <source>
        <dbReference type="ARBA" id="ARBA00022833"/>
    </source>
</evidence>
<keyword evidence="7" id="KW-0479">Metal-binding</keyword>
<evidence type="ECO:0000256" key="11">
    <source>
        <dbReference type="SAM" id="MobiDB-lite"/>
    </source>
</evidence>
<evidence type="ECO:0000256" key="6">
    <source>
        <dbReference type="ARBA" id="ARBA00022722"/>
    </source>
</evidence>
<protein>
    <recommendedName>
        <fullName evidence="4">ribonuclease Z</fullName>
        <ecNumber evidence="4">3.1.26.11</ecNumber>
    </recommendedName>
</protein>
<dbReference type="STRING" id="181874.A0A409VFY1"/>
<evidence type="ECO:0000256" key="5">
    <source>
        <dbReference type="ARBA" id="ARBA00022694"/>
    </source>
</evidence>
<accession>A0A409VFY1</accession>
<dbReference type="PANTHER" id="PTHR12553:SF49">
    <property type="entry name" value="ZINC PHOSPHODIESTERASE ELAC PROTEIN 2"/>
    <property type="match status" value="1"/>
</dbReference>
<feature type="region of interest" description="Disordered" evidence="11">
    <location>
        <begin position="486"/>
        <end position="512"/>
    </location>
</feature>
<comment type="cofactor">
    <cofactor evidence="2">
        <name>Zn(2+)</name>
        <dbReference type="ChEBI" id="CHEBI:29105"/>
    </cofactor>
</comment>
<feature type="region of interest" description="Disordered" evidence="11">
    <location>
        <begin position="227"/>
        <end position="289"/>
    </location>
</feature>
<name>A0A409VFY1_9AGAR</name>
<dbReference type="Proteomes" id="UP000284842">
    <property type="component" value="Unassembled WGS sequence"/>
</dbReference>
<dbReference type="OrthoDB" id="527344at2759"/>
<comment type="similarity">
    <text evidence="3">Belongs to the RNase Z family.</text>
</comment>
<keyword evidence="8" id="KW-0255">Endonuclease</keyword>
<dbReference type="Pfam" id="PF13691">
    <property type="entry name" value="Lactamase_B_4"/>
    <property type="match status" value="1"/>
</dbReference>
<dbReference type="Gene3D" id="3.60.15.10">
    <property type="entry name" value="Ribonuclease Z/Hydroxyacylglutathione hydrolase-like"/>
    <property type="match status" value="2"/>
</dbReference>
<evidence type="ECO:0000256" key="1">
    <source>
        <dbReference type="ARBA" id="ARBA00000402"/>
    </source>
</evidence>
<feature type="region of interest" description="Disordered" evidence="11">
    <location>
        <begin position="893"/>
        <end position="917"/>
    </location>
</feature>
<dbReference type="FunCoup" id="A0A409VFY1">
    <property type="interactions" value="544"/>
</dbReference>
<organism evidence="13 14">
    <name type="scientific">Panaeolus cyanescens</name>
    <dbReference type="NCBI Taxonomy" id="181874"/>
    <lineage>
        <taxon>Eukaryota</taxon>
        <taxon>Fungi</taxon>
        <taxon>Dikarya</taxon>
        <taxon>Basidiomycota</taxon>
        <taxon>Agaricomycotina</taxon>
        <taxon>Agaricomycetes</taxon>
        <taxon>Agaricomycetidae</taxon>
        <taxon>Agaricales</taxon>
        <taxon>Agaricineae</taxon>
        <taxon>Galeropsidaceae</taxon>
        <taxon>Panaeolus</taxon>
    </lineage>
</organism>
<evidence type="ECO:0000256" key="7">
    <source>
        <dbReference type="ARBA" id="ARBA00022723"/>
    </source>
</evidence>
<keyword evidence="9" id="KW-0378">Hydrolase</keyword>
<evidence type="ECO:0000313" key="13">
    <source>
        <dbReference type="EMBL" id="PPQ65164.1"/>
    </source>
</evidence>
<dbReference type="InterPro" id="IPR027794">
    <property type="entry name" value="tRNase_Z_dom"/>
</dbReference>
<dbReference type="InterPro" id="IPR047151">
    <property type="entry name" value="RNZ2-like"/>
</dbReference>
<keyword evidence="14" id="KW-1185">Reference proteome</keyword>
<evidence type="ECO:0000256" key="3">
    <source>
        <dbReference type="ARBA" id="ARBA00007823"/>
    </source>
</evidence>
<dbReference type="CDD" id="cd07718">
    <property type="entry name" value="RNaseZ_ELAC1_ELAC2-C-term-like_MBL-fold"/>
    <property type="match status" value="1"/>
</dbReference>
<dbReference type="InterPro" id="IPR036866">
    <property type="entry name" value="RibonucZ/Hydroxyglut_hydro"/>
</dbReference>
<proteinExistence type="inferred from homology"/>
<dbReference type="EC" id="3.1.26.11" evidence="4"/>
<keyword evidence="6" id="KW-0540">Nuclease</keyword>
<keyword evidence="10" id="KW-0862">Zinc</keyword>
<comment type="catalytic activity">
    <reaction evidence="1">
        <text>Endonucleolytic cleavage of RNA, removing extra 3' nucleotides from tRNA precursor, generating 3' termini of tRNAs. A 3'-hydroxy group is left at the tRNA terminus and a 5'-phosphoryl group is left at the trailer molecule.</text>
        <dbReference type="EC" id="3.1.26.11"/>
    </reaction>
</comment>
<dbReference type="AlphaFoldDB" id="A0A409VFY1"/>
<evidence type="ECO:0000256" key="4">
    <source>
        <dbReference type="ARBA" id="ARBA00012477"/>
    </source>
</evidence>
<reference evidence="13 14" key="1">
    <citation type="journal article" date="2018" name="Evol. Lett.">
        <title>Horizontal gene cluster transfer increased hallucinogenic mushroom diversity.</title>
        <authorList>
            <person name="Reynolds H.T."/>
            <person name="Vijayakumar V."/>
            <person name="Gluck-Thaler E."/>
            <person name="Korotkin H.B."/>
            <person name="Matheny P.B."/>
            <person name="Slot J.C."/>
        </authorList>
    </citation>
    <scope>NUCLEOTIDE SEQUENCE [LARGE SCALE GENOMIC DNA]</scope>
    <source>
        <strain evidence="13 14">2629</strain>
    </source>
</reference>
<dbReference type="GO" id="GO:1990180">
    <property type="term" value="P:mitochondrial tRNA 3'-end processing"/>
    <property type="evidence" value="ECO:0007669"/>
    <property type="project" value="TreeGrafter"/>
</dbReference>
<dbReference type="PANTHER" id="PTHR12553">
    <property type="entry name" value="ZINC PHOSPHODIESTERASE ELAC PROTEIN 2"/>
    <property type="match status" value="1"/>
</dbReference>
<dbReference type="InParanoid" id="A0A409VFY1"/>
<dbReference type="GO" id="GO:0005739">
    <property type="term" value="C:mitochondrion"/>
    <property type="evidence" value="ECO:0007669"/>
    <property type="project" value="TreeGrafter"/>
</dbReference>
<keyword evidence="5" id="KW-0819">tRNA processing</keyword>
<evidence type="ECO:0000256" key="8">
    <source>
        <dbReference type="ARBA" id="ARBA00022759"/>
    </source>
</evidence>
<comment type="caution">
    <text evidence="13">The sequence shown here is derived from an EMBL/GenBank/DDBJ whole genome shotgun (WGS) entry which is preliminary data.</text>
</comment>
<dbReference type="EMBL" id="NHTK01006072">
    <property type="protein sequence ID" value="PPQ65164.1"/>
    <property type="molecule type" value="Genomic_DNA"/>
</dbReference>
<evidence type="ECO:0000259" key="12">
    <source>
        <dbReference type="Pfam" id="PF13691"/>
    </source>
</evidence>
<evidence type="ECO:0000313" key="14">
    <source>
        <dbReference type="Proteomes" id="UP000284842"/>
    </source>
</evidence>
<feature type="compositionally biased region" description="Basic and acidic residues" evidence="11">
    <location>
        <begin position="227"/>
        <end position="266"/>
    </location>
</feature>
<sequence>MNYSTSALTTLSSDTEPSFIITFDDAKYIFNAGENTGRSFRQNGRNWKRTHAMFFTQSTIERTSGLPGLLMTLADATINQLSLYGPDGLSHVLASMRSYSFRDSIQVKTHDITLTSLSPGTEPCFSDKNITVYAIPVLPTSSSQLLVEETIDTSSVNLSEKRKRSPSPDAPRKKQNLRSNSPAPIIASEKLQREMQRHDFQPLSLTEPLAQEYRQLVLQGMFPFTNRPEEEKVKKGKKGPSEKKKANQSTKDDVDGPPTHDAHPKADIVTPRRPRQPPPRGFFEQLPKHTSGVVSPYPSTLSYIILGPKSRGKFDVKKAEELGIFGVNRRNLINGTPIEVQIKDGDQVTTRMVQPEEVLGKPEPAMVVAVFDIPSPDHIPSLCNSFRTNTFYQRFWSEDGSAVQSSEHIVRTVYHFLGDGVLEDERYKQFMRGFGPNVHHLVTSREHSPDPLTFTTAGYNQLRLNKLDEVMFPIPKHSMVPRKEISSIPGLPPHTQALSAHHHTQLRPFSPPVYSPESEARDLFHPILKGEKPLSISPSLQACIDQAKENVARNLSLPSGDASAGANVGIYPLGTGGTLPSMYRNVLSTLIRIPGWGNIILDCGEGTWGQMARHFGTDKSVPDNAWDMLRDVKCIFASHIHGDHHMGLSQLLSKRKQLDPPPSHPLYVVSVRGVHLYLRELSDVQDIGLNDPSGNGVISVLSDALHYQRSGRYMSSGLWQVGGTEEWLDYDLSIKHSQDMCRSLGLRSFDTVDVFHRCKCYGAVIRHQDGWSISFSGDTQPTKNLVRAGAGSTVLIHEASMADEEIELAKKKSHSTIGQAIDVGKQMKAKNVLLTHFSARHPKMPPSVIEQEKLRSKDDPVVAPAFDLTSLTIGTMWKMKHYLPALEMNFDDTKDQDEGADGEVAEAMDVNVSRDTD</sequence>
<dbReference type="GO" id="GO:0042781">
    <property type="term" value="F:3'-tRNA processing endoribonuclease activity"/>
    <property type="evidence" value="ECO:0007669"/>
    <property type="project" value="UniProtKB-EC"/>
</dbReference>
<feature type="domain" description="tRNase Z endonuclease" evidence="12">
    <location>
        <begin position="8"/>
        <end position="65"/>
    </location>
</feature>
<feature type="region of interest" description="Disordered" evidence="11">
    <location>
        <begin position="155"/>
        <end position="184"/>
    </location>
</feature>
<dbReference type="SUPFAM" id="SSF56281">
    <property type="entry name" value="Metallo-hydrolase/oxidoreductase"/>
    <property type="match status" value="2"/>
</dbReference>
<evidence type="ECO:0000256" key="2">
    <source>
        <dbReference type="ARBA" id="ARBA00001947"/>
    </source>
</evidence>